<accession>A0A2T7A3M9</accession>
<sequence length="164" mass="19459">MVDIYHSIILWSNLWYSREVRPCLWEFWLFLICRVNLLWLKCSALFFSVSLGPLADYFHFFPLHILYSPLHVPSPLVFLLFPLLVLLLPPHKILAEYKRHPASSIHRPRTTHNSSIFQREKYSFSPNQLLILLHPPSSSFLFNFFVLFRQIPFNGIPLRPPRCV</sequence>
<keyword evidence="1" id="KW-1133">Transmembrane helix</keyword>
<keyword evidence="1" id="KW-0472">Membrane</keyword>
<evidence type="ECO:0000256" key="1">
    <source>
        <dbReference type="SAM" id="Phobius"/>
    </source>
</evidence>
<name>A0A2T7A3M9_TUBBO</name>
<protein>
    <submittedName>
        <fullName evidence="2">Uncharacterized protein</fullName>
    </submittedName>
</protein>
<feature type="transmembrane region" description="Helical" evidence="1">
    <location>
        <begin position="70"/>
        <end position="89"/>
    </location>
</feature>
<proteinExistence type="predicted"/>
<dbReference type="Proteomes" id="UP000244722">
    <property type="component" value="Unassembled WGS sequence"/>
</dbReference>
<comment type="caution">
    <text evidence="2">The sequence shown here is derived from an EMBL/GenBank/DDBJ whole genome shotgun (WGS) entry which is preliminary data.</text>
</comment>
<dbReference type="EMBL" id="NESQ01000029">
    <property type="protein sequence ID" value="PUU82353.1"/>
    <property type="molecule type" value="Genomic_DNA"/>
</dbReference>
<keyword evidence="1" id="KW-0812">Transmembrane</keyword>
<reference evidence="2 3" key="1">
    <citation type="submission" date="2017-04" db="EMBL/GenBank/DDBJ databases">
        <title>Draft genome sequence of Tuber borchii Vittad., a whitish edible truffle.</title>
        <authorList>
            <consortium name="DOE Joint Genome Institute"/>
            <person name="Murat C."/>
            <person name="Kuo A."/>
            <person name="Barry K.W."/>
            <person name="Clum A."/>
            <person name="Dockter R.B."/>
            <person name="Fauchery L."/>
            <person name="Iotti M."/>
            <person name="Kohler A."/>
            <person name="Labutti K."/>
            <person name="Lindquist E.A."/>
            <person name="Lipzen A."/>
            <person name="Ohm R.A."/>
            <person name="Wang M."/>
            <person name="Grigoriev I.V."/>
            <person name="Zambonelli A."/>
            <person name="Martin F.M."/>
        </authorList>
    </citation>
    <scope>NUCLEOTIDE SEQUENCE [LARGE SCALE GENOMIC DNA]</scope>
    <source>
        <strain evidence="2 3">Tbo3840</strain>
    </source>
</reference>
<evidence type="ECO:0000313" key="2">
    <source>
        <dbReference type="EMBL" id="PUU82353.1"/>
    </source>
</evidence>
<gene>
    <name evidence="2" type="ORF">B9Z19DRAFT_427676</name>
</gene>
<organism evidence="2 3">
    <name type="scientific">Tuber borchii</name>
    <name type="common">White truffle</name>
    <dbReference type="NCBI Taxonomy" id="42251"/>
    <lineage>
        <taxon>Eukaryota</taxon>
        <taxon>Fungi</taxon>
        <taxon>Dikarya</taxon>
        <taxon>Ascomycota</taxon>
        <taxon>Pezizomycotina</taxon>
        <taxon>Pezizomycetes</taxon>
        <taxon>Pezizales</taxon>
        <taxon>Tuberaceae</taxon>
        <taxon>Tuber</taxon>
    </lineage>
</organism>
<dbReference type="AlphaFoldDB" id="A0A2T7A3M9"/>
<feature type="transmembrane region" description="Helical" evidence="1">
    <location>
        <begin position="27"/>
        <end position="50"/>
    </location>
</feature>
<evidence type="ECO:0000313" key="3">
    <source>
        <dbReference type="Proteomes" id="UP000244722"/>
    </source>
</evidence>
<keyword evidence="3" id="KW-1185">Reference proteome</keyword>